<gene>
    <name evidence="1" type="ORF">D9V29_01865</name>
</gene>
<evidence type="ECO:0000313" key="1">
    <source>
        <dbReference type="EMBL" id="RLP73457.1"/>
    </source>
</evidence>
<dbReference type="Proteomes" id="UP000270299">
    <property type="component" value="Unassembled WGS sequence"/>
</dbReference>
<proteinExistence type="predicted"/>
<organism evidence="1 2">
    <name type="scientific">Mycetocola manganoxydans</name>
    <dbReference type="NCBI Taxonomy" id="699879"/>
    <lineage>
        <taxon>Bacteria</taxon>
        <taxon>Bacillati</taxon>
        <taxon>Actinomycetota</taxon>
        <taxon>Actinomycetes</taxon>
        <taxon>Micrococcales</taxon>
        <taxon>Microbacteriaceae</taxon>
        <taxon>Mycetocola</taxon>
    </lineage>
</organism>
<dbReference type="EMBL" id="RCUV01000002">
    <property type="protein sequence ID" value="RLP73457.1"/>
    <property type="molecule type" value="Genomic_DNA"/>
</dbReference>
<name>A0A3L6ZZT8_9MICO</name>
<evidence type="ECO:0000313" key="2">
    <source>
        <dbReference type="Proteomes" id="UP000270299"/>
    </source>
</evidence>
<dbReference type="AlphaFoldDB" id="A0A3L6ZZT8"/>
<accession>A0A3L6ZZT8</accession>
<reference evidence="1 2" key="1">
    <citation type="submission" date="2018-10" db="EMBL/GenBank/DDBJ databases">
        <authorList>
            <person name="Li J."/>
        </authorList>
    </citation>
    <scope>NUCLEOTIDE SEQUENCE [LARGE SCALE GENOMIC DNA]</scope>
    <source>
        <strain evidence="1 2">CCTCC AB209002</strain>
    </source>
</reference>
<sequence>MKTIRGRWATPPRLWRELVGDAQQVPGFQNGVLRLLNATADVLHLLSQRGGGGLIGEGVAQLS</sequence>
<comment type="caution">
    <text evidence="1">The sequence shown here is derived from an EMBL/GenBank/DDBJ whole genome shotgun (WGS) entry which is preliminary data.</text>
</comment>
<protein>
    <submittedName>
        <fullName evidence="1">Uncharacterized protein</fullName>
    </submittedName>
</protein>
<keyword evidence="2" id="KW-1185">Reference proteome</keyword>